<evidence type="ECO:0000313" key="7">
    <source>
        <dbReference type="EMBL" id="NYI75943.1"/>
    </source>
</evidence>
<evidence type="ECO:0000256" key="3">
    <source>
        <dbReference type="ARBA" id="ARBA00022801"/>
    </source>
</evidence>
<dbReference type="SUPFAM" id="SSF55486">
    <property type="entry name" value="Metalloproteases ('zincins'), catalytic domain"/>
    <property type="match status" value="1"/>
</dbReference>
<name>A0A7Z0DII2_9ACTN</name>
<keyword evidence="8" id="KW-1185">Reference proteome</keyword>
<protein>
    <recommendedName>
        <fullName evidence="6">Peptidase metallopeptidase domain-containing protein</fullName>
    </recommendedName>
</protein>
<evidence type="ECO:0000256" key="1">
    <source>
        <dbReference type="ARBA" id="ARBA00022670"/>
    </source>
</evidence>
<dbReference type="EMBL" id="JACBZR010000001">
    <property type="protein sequence ID" value="NYI75943.1"/>
    <property type="molecule type" value="Genomic_DNA"/>
</dbReference>
<dbReference type="GO" id="GO:0006508">
    <property type="term" value="P:proteolysis"/>
    <property type="evidence" value="ECO:0007669"/>
    <property type="project" value="InterPro"/>
</dbReference>
<dbReference type="Pfam" id="PF00413">
    <property type="entry name" value="Peptidase_M10"/>
    <property type="match status" value="1"/>
</dbReference>
<dbReference type="SMART" id="SM00235">
    <property type="entry name" value="ZnMc"/>
    <property type="match status" value="1"/>
</dbReference>
<dbReference type="GO" id="GO:0008237">
    <property type="term" value="F:metallopeptidase activity"/>
    <property type="evidence" value="ECO:0007669"/>
    <property type="project" value="InterPro"/>
</dbReference>
<dbReference type="RefSeq" id="WP_179656613.1">
    <property type="nucleotide sequence ID" value="NZ_JACBZR010000001.1"/>
</dbReference>
<gene>
    <name evidence="7" type="ORF">BJ988_000591</name>
</gene>
<dbReference type="InterPro" id="IPR001818">
    <property type="entry name" value="Pept_M10_metallopeptidase"/>
</dbReference>
<sequence>MRVRIPMMIAAAAGAAALTASMVPASAGEAPSYQEFEESTYVDVDGQYVVNGDEVVSNQGDLHKFYESMVSTPKHVPKDGLIVNTVSGKDDKWSASQALNLTYCVSNKFGTDKAAIVTAMEQGAGLWEAASTAVEFTYNPTQDASCNTRNSNVLFSVEPVSTTQYIARAFFPSTSKRSRNVLIDDSIFSSGNWEPVDILAHELGHALGFRHEHTRPEAATCFEDNNWRALTPYDSSSIMHYPQCNGGSEDLEFQTSDAAGLRALYGS</sequence>
<keyword evidence="4" id="KW-0862">Zinc</keyword>
<organism evidence="7 8">
    <name type="scientific">Nocardioides panzhihuensis</name>
    <dbReference type="NCBI Taxonomy" id="860243"/>
    <lineage>
        <taxon>Bacteria</taxon>
        <taxon>Bacillati</taxon>
        <taxon>Actinomycetota</taxon>
        <taxon>Actinomycetes</taxon>
        <taxon>Propionibacteriales</taxon>
        <taxon>Nocardioidaceae</taxon>
        <taxon>Nocardioides</taxon>
    </lineage>
</organism>
<keyword evidence="5" id="KW-0732">Signal</keyword>
<dbReference type="InterPro" id="IPR024079">
    <property type="entry name" value="MetalloPept_cat_dom_sf"/>
</dbReference>
<feature type="chain" id="PRO_5030771900" description="Peptidase metallopeptidase domain-containing protein" evidence="5">
    <location>
        <begin position="28"/>
        <end position="267"/>
    </location>
</feature>
<dbReference type="GO" id="GO:0008270">
    <property type="term" value="F:zinc ion binding"/>
    <property type="evidence" value="ECO:0007669"/>
    <property type="project" value="InterPro"/>
</dbReference>
<keyword evidence="3" id="KW-0378">Hydrolase</keyword>
<keyword evidence="2" id="KW-0479">Metal-binding</keyword>
<evidence type="ECO:0000313" key="8">
    <source>
        <dbReference type="Proteomes" id="UP000564496"/>
    </source>
</evidence>
<comment type="caution">
    <text evidence="7">The sequence shown here is derived from an EMBL/GenBank/DDBJ whole genome shotgun (WGS) entry which is preliminary data.</text>
</comment>
<dbReference type="InterPro" id="IPR006026">
    <property type="entry name" value="Peptidase_Metallo"/>
</dbReference>
<accession>A0A7Z0DII2</accession>
<evidence type="ECO:0000259" key="6">
    <source>
        <dbReference type="SMART" id="SM00235"/>
    </source>
</evidence>
<reference evidence="7 8" key="1">
    <citation type="submission" date="2020-07" db="EMBL/GenBank/DDBJ databases">
        <title>Sequencing the genomes of 1000 actinobacteria strains.</title>
        <authorList>
            <person name="Klenk H.-P."/>
        </authorList>
    </citation>
    <scope>NUCLEOTIDE SEQUENCE [LARGE SCALE GENOMIC DNA]</scope>
    <source>
        <strain evidence="7 8">DSM 26487</strain>
    </source>
</reference>
<proteinExistence type="predicted"/>
<evidence type="ECO:0000256" key="4">
    <source>
        <dbReference type="ARBA" id="ARBA00022833"/>
    </source>
</evidence>
<dbReference type="AlphaFoldDB" id="A0A7Z0DII2"/>
<keyword evidence="1" id="KW-0645">Protease</keyword>
<evidence type="ECO:0000256" key="5">
    <source>
        <dbReference type="SAM" id="SignalP"/>
    </source>
</evidence>
<feature type="signal peptide" evidence="5">
    <location>
        <begin position="1"/>
        <end position="27"/>
    </location>
</feature>
<feature type="domain" description="Peptidase metallopeptidase" evidence="6">
    <location>
        <begin position="89"/>
        <end position="244"/>
    </location>
</feature>
<dbReference type="Gene3D" id="3.40.390.10">
    <property type="entry name" value="Collagenase (Catalytic Domain)"/>
    <property type="match status" value="1"/>
</dbReference>
<dbReference type="Proteomes" id="UP000564496">
    <property type="component" value="Unassembled WGS sequence"/>
</dbReference>
<evidence type="ECO:0000256" key="2">
    <source>
        <dbReference type="ARBA" id="ARBA00022723"/>
    </source>
</evidence>